<comment type="caution">
    <text evidence="1">The sequence shown here is derived from an EMBL/GenBank/DDBJ whole genome shotgun (WGS) entry which is preliminary data.</text>
</comment>
<accession>A0ACC1NFG7</accession>
<proteinExistence type="predicted"/>
<protein>
    <submittedName>
        <fullName evidence="1">Uncharacterized protein</fullName>
    </submittedName>
</protein>
<reference evidence="1" key="1">
    <citation type="submission" date="2022-10" db="EMBL/GenBank/DDBJ databases">
        <title>Genome Sequence of Xylaria curta.</title>
        <authorList>
            <person name="Buettner E."/>
        </authorList>
    </citation>
    <scope>NUCLEOTIDE SEQUENCE</scope>
    <source>
        <strain evidence="1">Babe10</strain>
    </source>
</reference>
<organism evidence="1 2">
    <name type="scientific">Xylaria curta</name>
    <dbReference type="NCBI Taxonomy" id="42375"/>
    <lineage>
        <taxon>Eukaryota</taxon>
        <taxon>Fungi</taxon>
        <taxon>Dikarya</taxon>
        <taxon>Ascomycota</taxon>
        <taxon>Pezizomycotina</taxon>
        <taxon>Sordariomycetes</taxon>
        <taxon>Xylariomycetidae</taxon>
        <taxon>Xylariales</taxon>
        <taxon>Xylariaceae</taxon>
        <taxon>Xylaria</taxon>
    </lineage>
</organism>
<gene>
    <name evidence="1" type="ORF">NUW58_g7696</name>
</gene>
<evidence type="ECO:0000313" key="1">
    <source>
        <dbReference type="EMBL" id="KAJ2977804.1"/>
    </source>
</evidence>
<evidence type="ECO:0000313" key="2">
    <source>
        <dbReference type="Proteomes" id="UP001143856"/>
    </source>
</evidence>
<dbReference type="Proteomes" id="UP001143856">
    <property type="component" value="Unassembled WGS sequence"/>
</dbReference>
<dbReference type="EMBL" id="JAPDGR010002074">
    <property type="protein sequence ID" value="KAJ2977804.1"/>
    <property type="molecule type" value="Genomic_DNA"/>
</dbReference>
<keyword evidence="2" id="KW-1185">Reference proteome</keyword>
<sequence>MPPGPNTAEHDADTPLSTETANEDRTADLLFAAYCGDLQRVRSVLDKSSGEDRNAYVTARGMDGQTPLHYVSYGPECLISKNTERSPEDLSIGHSEIAGLLIEHATDKNQYVTMQDNGGQTALHIAAMGDANLEIIERLISEATDKNQYITLQDNCGFTALHFAAKGGEYLVVERLINEATDKNQYVTMETRDGRTALHLAAARGNFEVRITSTEPPPAAGCRNIGVADVRQSKNARDYINKKDAAGYTPLHEAAVHNASSVASFLLRIGANPEARNMEQNTAWDLAGAPGQERWEVIAAFISEEYYKRRLWGDKTRSLWGGKTRSLPWLYENSVRAYPLRS</sequence>
<name>A0ACC1NFG7_9PEZI</name>